<gene>
    <name evidence="1" type="ORF">E2C01_007760</name>
</gene>
<protein>
    <submittedName>
        <fullName evidence="1">Uncharacterized protein</fullName>
    </submittedName>
</protein>
<name>A0A5B7D1A3_PORTR</name>
<sequence>MEATQVLKAMVWMGREGHLAVCGCHAAEYNVPATLLVRLGHDDADLWVWAMLASSFIIPPRPAPPSQAPGTSNMQSNKPFFLPEPESPALTCTKPAHPAHPPTRLVPPLLLLVRSGLSPTKIVDGNGITSSETAASETSQKRMRSASTHIIQDYITYSSVAITAFAPPPPLVMCPATSPSPSTHPQALRWMVCVNISPYNQTPHPPPAVHRIVHAAACRYQGNAPTRSCAGN</sequence>
<dbReference type="AlphaFoldDB" id="A0A5B7D1A3"/>
<accession>A0A5B7D1A3</accession>
<evidence type="ECO:0000313" key="1">
    <source>
        <dbReference type="EMBL" id="MPC14981.1"/>
    </source>
</evidence>
<proteinExistence type="predicted"/>
<organism evidence="1 2">
    <name type="scientific">Portunus trituberculatus</name>
    <name type="common">Swimming crab</name>
    <name type="synonym">Neptunus trituberculatus</name>
    <dbReference type="NCBI Taxonomy" id="210409"/>
    <lineage>
        <taxon>Eukaryota</taxon>
        <taxon>Metazoa</taxon>
        <taxon>Ecdysozoa</taxon>
        <taxon>Arthropoda</taxon>
        <taxon>Crustacea</taxon>
        <taxon>Multicrustacea</taxon>
        <taxon>Malacostraca</taxon>
        <taxon>Eumalacostraca</taxon>
        <taxon>Eucarida</taxon>
        <taxon>Decapoda</taxon>
        <taxon>Pleocyemata</taxon>
        <taxon>Brachyura</taxon>
        <taxon>Eubrachyura</taxon>
        <taxon>Portunoidea</taxon>
        <taxon>Portunidae</taxon>
        <taxon>Portuninae</taxon>
        <taxon>Portunus</taxon>
    </lineage>
</organism>
<keyword evidence="2" id="KW-1185">Reference proteome</keyword>
<dbReference type="Proteomes" id="UP000324222">
    <property type="component" value="Unassembled WGS sequence"/>
</dbReference>
<comment type="caution">
    <text evidence="1">The sequence shown here is derived from an EMBL/GenBank/DDBJ whole genome shotgun (WGS) entry which is preliminary data.</text>
</comment>
<reference evidence="1 2" key="1">
    <citation type="submission" date="2019-05" db="EMBL/GenBank/DDBJ databases">
        <title>Another draft genome of Portunus trituberculatus and its Hox gene families provides insights of decapod evolution.</title>
        <authorList>
            <person name="Jeong J.-H."/>
            <person name="Song I."/>
            <person name="Kim S."/>
            <person name="Choi T."/>
            <person name="Kim D."/>
            <person name="Ryu S."/>
            <person name="Kim W."/>
        </authorList>
    </citation>
    <scope>NUCLEOTIDE SEQUENCE [LARGE SCALE GENOMIC DNA]</scope>
    <source>
        <tissue evidence="1">Muscle</tissue>
    </source>
</reference>
<evidence type="ECO:0000313" key="2">
    <source>
        <dbReference type="Proteomes" id="UP000324222"/>
    </source>
</evidence>
<dbReference type="EMBL" id="VSRR010000394">
    <property type="protein sequence ID" value="MPC14981.1"/>
    <property type="molecule type" value="Genomic_DNA"/>
</dbReference>